<keyword evidence="4" id="KW-0808">Transferase</keyword>
<dbReference type="AlphaFoldDB" id="A0A4D7QP48"/>
<name>A0A4D7QP48_9HYPH</name>
<keyword evidence="2" id="KW-0949">S-adenosyl-L-methionine</keyword>
<feature type="domain" description="Methyltransferase small" evidence="3">
    <location>
        <begin position="37"/>
        <end position="197"/>
    </location>
</feature>
<dbReference type="PANTHER" id="PTHR47739:SF1">
    <property type="entry name" value="TRNA1(VAL) (ADENINE(37)-N6)-METHYLTRANSFERASE"/>
    <property type="match status" value="1"/>
</dbReference>
<dbReference type="Proteomes" id="UP000298588">
    <property type="component" value="Chromosome"/>
</dbReference>
<evidence type="ECO:0000256" key="2">
    <source>
        <dbReference type="ARBA" id="ARBA00022691"/>
    </source>
</evidence>
<accession>A0A4D7QP48</accession>
<evidence type="ECO:0000259" key="3">
    <source>
        <dbReference type="Pfam" id="PF05175"/>
    </source>
</evidence>
<dbReference type="Gene3D" id="3.40.50.150">
    <property type="entry name" value="Vaccinia Virus protein VP39"/>
    <property type="match status" value="1"/>
</dbReference>
<dbReference type="OrthoDB" id="5489421at2"/>
<evidence type="ECO:0000313" key="4">
    <source>
        <dbReference type="EMBL" id="QCK88251.1"/>
    </source>
</evidence>
<dbReference type="InterPro" id="IPR050210">
    <property type="entry name" value="tRNA_Adenine-N(6)_MTase"/>
</dbReference>
<dbReference type="GO" id="GO:0032259">
    <property type="term" value="P:methylation"/>
    <property type="evidence" value="ECO:0007669"/>
    <property type="project" value="UniProtKB-KW"/>
</dbReference>
<organism evidence="4 5">
    <name type="scientific">Phreatobacter aquaticus</name>
    <dbReference type="NCBI Taxonomy" id="2570229"/>
    <lineage>
        <taxon>Bacteria</taxon>
        <taxon>Pseudomonadati</taxon>
        <taxon>Pseudomonadota</taxon>
        <taxon>Alphaproteobacteria</taxon>
        <taxon>Hyphomicrobiales</taxon>
        <taxon>Phreatobacteraceae</taxon>
        <taxon>Phreatobacter</taxon>
    </lineage>
</organism>
<dbReference type="GO" id="GO:0008168">
    <property type="term" value="F:methyltransferase activity"/>
    <property type="evidence" value="ECO:0007669"/>
    <property type="project" value="UniProtKB-KW"/>
</dbReference>
<dbReference type="KEGG" id="paqt:E8L99_22060"/>
<reference evidence="4 5" key="1">
    <citation type="submission" date="2019-04" db="EMBL/GenBank/DDBJ databases">
        <title>Phreatobacter aquaticus sp. nov.</title>
        <authorList>
            <person name="Choi A."/>
            <person name="Baek K."/>
        </authorList>
    </citation>
    <scope>NUCLEOTIDE SEQUENCE [LARGE SCALE GENOMIC DNA]</scope>
    <source>
        <strain evidence="4 5">NMCR1094</strain>
    </source>
</reference>
<evidence type="ECO:0000256" key="1">
    <source>
        <dbReference type="ARBA" id="ARBA00022603"/>
    </source>
</evidence>
<proteinExistence type="predicted"/>
<dbReference type="InterPro" id="IPR029063">
    <property type="entry name" value="SAM-dependent_MTases_sf"/>
</dbReference>
<dbReference type="InterPro" id="IPR007848">
    <property type="entry name" value="Small_mtfrase_dom"/>
</dbReference>
<gene>
    <name evidence="4" type="ORF">E8L99_22060</name>
</gene>
<sequence length="255" mass="26179">MDEETALSDTTKDAVLGGRVTLLQPRQGHRAGHDAVLLAAAVPAVPGDRVLDLGAGVGTAAFCLAARVAVGYLTLVEIDPGLAALAERNAGLNGVGNRTRVIVMDARARGPMRERAGLLLGAVDRVMTNPPFHDVARHRASPQAGRREAHSADEGLIGAFLRTAVAVLRPGGTLTMIHRADQPEALLSAMSGRFGGIQLTPIHPKPGAAAVRLIVTGTKGSRAPVSILPGLVLQDGEGKPTDAAEAVLRGGAALV</sequence>
<protein>
    <submittedName>
        <fullName evidence="4">Methyltransferase</fullName>
    </submittedName>
</protein>
<dbReference type="RefSeq" id="WP_137101579.1">
    <property type="nucleotide sequence ID" value="NZ_CP039865.1"/>
</dbReference>
<dbReference type="EMBL" id="CP039865">
    <property type="protein sequence ID" value="QCK88251.1"/>
    <property type="molecule type" value="Genomic_DNA"/>
</dbReference>
<evidence type="ECO:0000313" key="5">
    <source>
        <dbReference type="Proteomes" id="UP000298588"/>
    </source>
</evidence>
<dbReference type="SUPFAM" id="SSF53335">
    <property type="entry name" value="S-adenosyl-L-methionine-dependent methyltransferases"/>
    <property type="match status" value="1"/>
</dbReference>
<keyword evidence="5" id="KW-1185">Reference proteome</keyword>
<dbReference type="PANTHER" id="PTHR47739">
    <property type="entry name" value="TRNA1(VAL) (ADENINE(37)-N6)-METHYLTRANSFERASE"/>
    <property type="match status" value="1"/>
</dbReference>
<dbReference type="Pfam" id="PF05175">
    <property type="entry name" value="MTS"/>
    <property type="match status" value="1"/>
</dbReference>
<dbReference type="CDD" id="cd02440">
    <property type="entry name" value="AdoMet_MTases"/>
    <property type="match status" value="1"/>
</dbReference>
<keyword evidence="1 4" id="KW-0489">Methyltransferase</keyword>